<feature type="domain" description="PPM-type phosphatase" evidence="2">
    <location>
        <begin position="40"/>
        <end position="374"/>
    </location>
</feature>
<dbReference type="InterPro" id="IPR036457">
    <property type="entry name" value="PPM-type-like_dom_sf"/>
</dbReference>
<organism evidence="3 4">
    <name type="scientific">Clavelina lepadiformis</name>
    <name type="common">Light-bulb sea squirt</name>
    <name type="synonym">Ascidia lepadiformis</name>
    <dbReference type="NCBI Taxonomy" id="159417"/>
    <lineage>
        <taxon>Eukaryota</taxon>
        <taxon>Metazoa</taxon>
        <taxon>Chordata</taxon>
        <taxon>Tunicata</taxon>
        <taxon>Ascidiacea</taxon>
        <taxon>Aplousobranchia</taxon>
        <taxon>Clavelinidae</taxon>
        <taxon>Clavelina</taxon>
    </lineage>
</organism>
<dbReference type="Pfam" id="PF00481">
    <property type="entry name" value="PP2C"/>
    <property type="match status" value="1"/>
</dbReference>
<dbReference type="PANTHER" id="PTHR13832">
    <property type="entry name" value="PROTEIN PHOSPHATASE 2C"/>
    <property type="match status" value="1"/>
</dbReference>
<dbReference type="CDD" id="cd00143">
    <property type="entry name" value="PP2Cc"/>
    <property type="match status" value="1"/>
</dbReference>
<name>A0ABP0FIU7_CLALP</name>
<dbReference type="EMBL" id="CAWYQH010000046">
    <property type="protein sequence ID" value="CAK8678257.1"/>
    <property type="molecule type" value="Genomic_DNA"/>
</dbReference>
<dbReference type="SMART" id="SM00332">
    <property type="entry name" value="PP2Cc"/>
    <property type="match status" value="1"/>
</dbReference>
<reference evidence="3 4" key="1">
    <citation type="submission" date="2024-02" db="EMBL/GenBank/DDBJ databases">
        <authorList>
            <person name="Daric V."/>
            <person name="Darras S."/>
        </authorList>
    </citation>
    <scope>NUCLEOTIDE SEQUENCE [LARGE SCALE GENOMIC DNA]</scope>
</reference>
<dbReference type="SUPFAM" id="SSF81606">
    <property type="entry name" value="PP2C-like"/>
    <property type="match status" value="1"/>
</dbReference>
<dbReference type="PROSITE" id="PS51746">
    <property type="entry name" value="PPM_2"/>
    <property type="match status" value="1"/>
</dbReference>
<evidence type="ECO:0000256" key="1">
    <source>
        <dbReference type="SAM" id="MobiDB-lite"/>
    </source>
</evidence>
<comment type="caution">
    <text evidence="3">The sequence shown here is derived from an EMBL/GenBank/DDBJ whole genome shotgun (WGS) entry which is preliminary data.</text>
</comment>
<feature type="region of interest" description="Disordered" evidence="1">
    <location>
        <begin position="1"/>
        <end position="26"/>
    </location>
</feature>
<dbReference type="PANTHER" id="PTHR13832:SF533">
    <property type="entry name" value="TGF-BETA-ACTIVATED KINASE 1 AND MAP3K7-BINDING PROTEIN 1"/>
    <property type="match status" value="1"/>
</dbReference>
<proteinExistence type="predicted"/>
<gene>
    <name evidence="3" type="ORF">CVLEPA_LOCUS8191</name>
</gene>
<feature type="region of interest" description="Disordered" evidence="1">
    <location>
        <begin position="448"/>
        <end position="473"/>
    </location>
</feature>
<evidence type="ECO:0000313" key="4">
    <source>
        <dbReference type="Proteomes" id="UP001642483"/>
    </source>
</evidence>
<dbReference type="InterPro" id="IPR015655">
    <property type="entry name" value="PP2C"/>
</dbReference>
<dbReference type="Proteomes" id="UP001642483">
    <property type="component" value="Unassembled WGS sequence"/>
</dbReference>
<evidence type="ECO:0000313" key="3">
    <source>
        <dbReference type="EMBL" id="CAK8678257.1"/>
    </source>
</evidence>
<protein>
    <recommendedName>
        <fullName evidence="2">PPM-type phosphatase domain-containing protein</fullName>
    </recommendedName>
</protein>
<feature type="compositionally biased region" description="Low complexity" evidence="1">
    <location>
        <begin position="1"/>
        <end position="17"/>
    </location>
</feature>
<accession>A0ABP0FIU7</accession>
<sequence>MSTINTPDTGTSSTPSPNRRHLQRSEVSWTDDLPQCQLSDVGVATNVVYLADGSETEAYPYEDRAFNFATDYDCYLYGVFDGHDGSRAAHFASERLPAELLLGQLTYHVNETSVKNILQQAFSVVERGFFESIDNELARKTHLQSQLPDRLPPGLAEKRFPGVVQQIKDLNDAIKGGTTAVVALVVNNQLYVANVGDSRALLCQRDQHGRLDIQQISANHDINNEQELSRLSRIGLNIEKILERGKLGMNECTRCIGDYTVKGGYKENLVLRNATCEPVISAPDIYGGIPLSEIEGGFLVLMSDDVYKSLEQATGTTNANGDIASMVSHELLCRNRIEGVAQNVIEKIAYLHRRGYGKSHTCTRGDITLVVRNISHPLGTDALPDISPIVPDFGRRPASVPYNDSEFSAAGDFSSALPGKTPVPLSLKMPGQILDSGSAPHADFEVRGRLSSPSEGTPTNLTDPSYDPQSNHQENDGLQIAIDELYFQSDPHETIELDADNKVAPYVSFANFDEEAWFKMQAAKSGTNSII</sequence>
<feature type="compositionally biased region" description="Polar residues" evidence="1">
    <location>
        <begin position="451"/>
        <end position="472"/>
    </location>
</feature>
<dbReference type="Gene3D" id="3.60.40.10">
    <property type="entry name" value="PPM-type phosphatase domain"/>
    <property type="match status" value="1"/>
</dbReference>
<keyword evidence="4" id="KW-1185">Reference proteome</keyword>
<dbReference type="InterPro" id="IPR001932">
    <property type="entry name" value="PPM-type_phosphatase-like_dom"/>
</dbReference>
<evidence type="ECO:0000259" key="2">
    <source>
        <dbReference type="PROSITE" id="PS51746"/>
    </source>
</evidence>